<sequence>MAHERAAPNGETATAAPPHDPAGAGAGGVDARRLRDALGRYATGVAIVTARAGDGRPVGMTVNSFAAVSLAPPLVLWSAQRGVPPYDAFAVADHYAVHVLHAGQQALSDRFATPGIDRFAGLAPLDGLAGLPLLADYAARFQCAVEHRYDGGDHLILVGRVLAVDARPGEPLVYHAGRYHRL</sequence>
<dbReference type="Gene3D" id="2.30.110.10">
    <property type="entry name" value="Electron Transport, Fmn-binding Protein, Chain A"/>
    <property type="match status" value="1"/>
</dbReference>
<comment type="similarity">
    <text evidence="1">Belongs to the non-flavoprotein flavin reductase family.</text>
</comment>
<dbReference type="PANTHER" id="PTHR30466">
    <property type="entry name" value="FLAVIN REDUCTASE"/>
    <property type="match status" value="1"/>
</dbReference>
<proteinExistence type="inferred from homology"/>
<dbReference type="Pfam" id="PF01613">
    <property type="entry name" value="Flavin_Reduct"/>
    <property type="match status" value="1"/>
</dbReference>
<gene>
    <name evidence="5" type="ORF">HNQ58_002142</name>
</gene>
<dbReference type="InterPro" id="IPR012349">
    <property type="entry name" value="Split_barrel_FMN-bd"/>
</dbReference>
<name>A0A7W8DFA6_9GAMM</name>
<dbReference type="AlphaFoldDB" id="A0A7W8DFA6"/>
<feature type="compositionally biased region" description="Low complexity" evidence="3">
    <location>
        <begin position="13"/>
        <end position="23"/>
    </location>
</feature>
<organism evidence="5 6">
    <name type="scientific">Rehaibacterium terrae</name>
    <dbReference type="NCBI Taxonomy" id="1341696"/>
    <lineage>
        <taxon>Bacteria</taxon>
        <taxon>Pseudomonadati</taxon>
        <taxon>Pseudomonadota</taxon>
        <taxon>Gammaproteobacteria</taxon>
        <taxon>Lysobacterales</taxon>
        <taxon>Lysobacteraceae</taxon>
        <taxon>Rehaibacterium</taxon>
    </lineage>
</organism>
<dbReference type="SMART" id="SM00903">
    <property type="entry name" value="Flavin_Reduct"/>
    <property type="match status" value="1"/>
</dbReference>
<evidence type="ECO:0000256" key="2">
    <source>
        <dbReference type="ARBA" id="ARBA00023002"/>
    </source>
</evidence>
<accession>A0A7W8DFA6</accession>
<evidence type="ECO:0000313" key="5">
    <source>
        <dbReference type="EMBL" id="MBB5016231.1"/>
    </source>
</evidence>
<dbReference type="GO" id="GO:0010181">
    <property type="term" value="F:FMN binding"/>
    <property type="evidence" value="ECO:0007669"/>
    <property type="project" value="InterPro"/>
</dbReference>
<keyword evidence="6" id="KW-1185">Reference proteome</keyword>
<comment type="caution">
    <text evidence="5">The sequence shown here is derived from an EMBL/GenBank/DDBJ whole genome shotgun (WGS) entry which is preliminary data.</text>
</comment>
<evidence type="ECO:0000259" key="4">
    <source>
        <dbReference type="SMART" id="SM00903"/>
    </source>
</evidence>
<protein>
    <submittedName>
        <fullName evidence="5">Flavin reductase (DIM6/NTAB) family NADH-FMN oxidoreductase RutF</fullName>
    </submittedName>
</protein>
<dbReference type="RefSeq" id="WP_183948900.1">
    <property type="nucleotide sequence ID" value="NZ_JACHHX010000016.1"/>
</dbReference>
<evidence type="ECO:0000256" key="1">
    <source>
        <dbReference type="ARBA" id="ARBA00008898"/>
    </source>
</evidence>
<dbReference type="SUPFAM" id="SSF50475">
    <property type="entry name" value="FMN-binding split barrel"/>
    <property type="match status" value="1"/>
</dbReference>
<feature type="domain" description="Flavin reductase like" evidence="4">
    <location>
        <begin position="38"/>
        <end position="181"/>
    </location>
</feature>
<dbReference type="GO" id="GO:0042602">
    <property type="term" value="F:riboflavin reductase (NADPH) activity"/>
    <property type="evidence" value="ECO:0007669"/>
    <property type="project" value="TreeGrafter"/>
</dbReference>
<dbReference type="InterPro" id="IPR002563">
    <property type="entry name" value="Flavin_Rdtase-like_dom"/>
</dbReference>
<evidence type="ECO:0000256" key="3">
    <source>
        <dbReference type="SAM" id="MobiDB-lite"/>
    </source>
</evidence>
<reference evidence="5 6" key="1">
    <citation type="submission" date="2020-08" db="EMBL/GenBank/DDBJ databases">
        <title>Genomic Encyclopedia of Type Strains, Phase IV (KMG-IV): sequencing the most valuable type-strain genomes for metagenomic binning, comparative biology and taxonomic classification.</title>
        <authorList>
            <person name="Goeker M."/>
        </authorList>
    </citation>
    <scope>NUCLEOTIDE SEQUENCE [LARGE SCALE GENOMIC DNA]</scope>
    <source>
        <strain evidence="5 6">DSM 25897</strain>
    </source>
</reference>
<dbReference type="Proteomes" id="UP000519004">
    <property type="component" value="Unassembled WGS sequence"/>
</dbReference>
<dbReference type="InterPro" id="IPR050268">
    <property type="entry name" value="NADH-dep_flavin_reductase"/>
</dbReference>
<dbReference type="PANTHER" id="PTHR30466:SF11">
    <property type="entry name" value="FLAVIN-DEPENDENT MONOOXYGENASE, REDUCTASE SUBUNIT HSAB"/>
    <property type="match status" value="1"/>
</dbReference>
<evidence type="ECO:0000313" key="6">
    <source>
        <dbReference type="Proteomes" id="UP000519004"/>
    </source>
</evidence>
<keyword evidence="2" id="KW-0560">Oxidoreductase</keyword>
<dbReference type="EMBL" id="JACHHX010000016">
    <property type="protein sequence ID" value="MBB5016231.1"/>
    <property type="molecule type" value="Genomic_DNA"/>
</dbReference>
<feature type="region of interest" description="Disordered" evidence="3">
    <location>
        <begin position="1"/>
        <end position="28"/>
    </location>
</feature>